<dbReference type="AlphaFoldDB" id="A0A4Q1SEG8"/>
<evidence type="ECO:0000313" key="2">
    <source>
        <dbReference type="Proteomes" id="UP000290253"/>
    </source>
</evidence>
<organism evidence="1 2">
    <name type="scientific">Silvibacterium dinghuense</name>
    <dbReference type="NCBI Taxonomy" id="1560006"/>
    <lineage>
        <taxon>Bacteria</taxon>
        <taxon>Pseudomonadati</taxon>
        <taxon>Acidobacteriota</taxon>
        <taxon>Terriglobia</taxon>
        <taxon>Terriglobales</taxon>
        <taxon>Acidobacteriaceae</taxon>
        <taxon>Silvibacterium</taxon>
    </lineage>
</organism>
<name>A0A4Q1SEG8_9BACT</name>
<dbReference type="Proteomes" id="UP000290253">
    <property type="component" value="Unassembled WGS sequence"/>
</dbReference>
<dbReference type="InterPro" id="IPR025528">
    <property type="entry name" value="BrnA_antitoxin"/>
</dbReference>
<accession>A0A4Q1SEG8</accession>
<keyword evidence="2" id="KW-1185">Reference proteome</keyword>
<dbReference type="OrthoDB" id="9796641at2"/>
<protein>
    <submittedName>
        <fullName evidence="1">Cytoplasmic protein</fullName>
    </submittedName>
</protein>
<proteinExistence type="predicted"/>
<reference evidence="1 2" key="1">
    <citation type="journal article" date="2016" name="Int. J. Syst. Evol. Microbiol.">
        <title>Acidipila dinghuensis sp. nov., an acidobacterium isolated from forest soil.</title>
        <authorList>
            <person name="Jiang Y.W."/>
            <person name="Wang J."/>
            <person name="Chen M.H."/>
            <person name="Lv Y.Y."/>
            <person name="Qiu L.H."/>
        </authorList>
    </citation>
    <scope>NUCLEOTIDE SEQUENCE [LARGE SCALE GENOMIC DNA]</scope>
    <source>
        <strain evidence="1 2">DHOF10</strain>
    </source>
</reference>
<dbReference type="EMBL" id="SDMK01000002">
    <property type="protein sequence ID" value="RXS95523.1"/>
    <property type="molecule type" value="Genomic_DNA"/>
</dbReference>
<gene>
    <name evidence="1" type="ORF">ESZ00_13195</name>
</gene>
<dbReference type="Pfam" id="PF14384">
    <property type="entry name" value="BrnA_antitoxin"/>
    <property type="match status" value="1"/>
</dbReference>
<comment type="caution">
    <text evidence="1">The sequence shown here is derived from an EMBL/GenBank/DDBJ whole genome shotgun (WGS) entry which is preliminary data.</text>
</comment>
<evidence type="ECO:0000313" key="1">
    <source>
        <dbReference type="EMBL" id="RXS95523.1"/>
    </source>
</evidence>
<sequence length="103" mass="11741">MKTKMVSYTLETLPPLTQAQETSLKALAARPESEIDLSDIPELSEEQWKHARRGAFYRPVKRQITARIDADVLEWLKAQGKGYQSRINAILRREMLAASGQRS</sequence>